<dbReference type="PROSITE" id="PS51257">
    <property type="entry name" value="PROKAR_LIPOPROTEIN"/>
    <property type="match status" value="1"/>
</dbReference>
<evidence type="ECO:0000313" key="4">
    <source>
        <dbReference type="Proteomes" id="UP000028653"/>
    </source>
</evidence>
<evidence type="ECO:0000256" key="2">
    <source>
        <dbReference type="SAM" id="SignalP"/>
    </source>
</evidence>
<reference evidence="3 4" key="1">
    <citation type="submission" date="2014-05" db="EMBL/GenBank/DDBJ databases">
        <title>ATOL: Assembling a taxonomically balanced genome-scale reconstruction of the evolutionary history of the Enterobacteriaceae.</title>
        <authorList>
            <person name="Plunkett G.III."/>
            <person name="Neeno-Eckwall E.C."/>
            <person name="Glasner J.D."/>
            <person name="Perna N.T."/>
        </authorList>
    </citation>
    <scope>NUCLEOTIDE SEQUENCE [LARGE SCALE GENOMIC DNA]</scope>
    <source>
        <strain evidence="3 4">ATCC 33320</strain>
    </source>
</reference>
<name>A0A085GFD3_9ENTR</name>
<evidence type="ECO:0008006" key="5">
    <source>
        <dbReference type="Google" id="ProtNLM"/>
    </source>
</evidence>
<dbReference type="Gene3D" id="3.30.1450.10">
    <property type="match status" value="1"/>
</dbReference>
<dbReference type="RefSeq" id="WP_051873658.1">
    <property type="nucleotide sequence ID" value="NZ_JMPI01000023.1"/>
</dbReference>
<protein>
    <recommendedName>
        <fullName evidence="5">Osmotically-inducible lipoprotein E</fullName>
    </recommendedName>
</protein>
<keyword evidence="4" id="KW-1185">Reference proteome</keyword>
<comment type="caution">
    <text evidence="3">The sequence shown here is derived from an EMBL/GenBank/DDBJ whole genome shotgun (WGS) entry which is preliminary data.</text>
</comment>
<accession>A0A085GFD3</accession>
<organism evidence="3 4">
    <name type="scientific">Buttiauxella agrestis ATCC 33320</name>
    <dbReference type="NCBI Taxonomy" id="1006004"/>
    <lineage>
        <taxon>Bacteria</taxon>
        <taxon>Pseudomonadati</taxon>
        <taxon>Pseudomonadota</taxon>
        <taxon>Gammaproteobacteria</taxon>
        <taxon>Enterobacterales</taxon>
        <taxon>Enterobacteriaceae</taxon>
        <taxon>Buttiauxella</taxon>
    </lineage>
</organism>
<evidence type="ECO:0000313" key="3">
    <source>
        <dbReference type="EMBL" id="KFC82428.1"/>
    </source>
</evidence>
<gene>
    <name evidence="3" type="ORF">GBAG_1614</name>
</gene>
<evidence type="ECO:0000256" key="1">
    <source>
        <dbReference type="ARBA" id="ARBA00022729"/>
    </source>
</evidence>
<proteinExistence type="predicted"/>
<dbReference type="Proteomes" id="UP000028653">
    <property type="component" value="Unassembled WGS sequence"/>
</dbReference>
<feature type="signal peptide" evidence="2">
    <location>
        <begin position="1"/>
        <end position="21"/>
    </location>
</feature>
<dbReference type="InterPro" id="IPR037873">
    <property type="entry name" value="BamE-like"/>
</dbReference>
<keyword evidence="1 2" id="KW-0732">Signal</keyword>
<dbReference type="STRING" id="1006004.GBAG_1614"/>
<feature type="chain" id="PRO_5001791209" description="Osmotically-inducible lipoprotein E" evidence="2">
    <location>
        <begin position="22"/>
        <end position="104"/>
    </location>
</feature>
<sequence>MRYTPFIIVPLLSACSFSFMKFDNDPLVQATYATNATKSSVIAAGGKPDSEMNVPEINGTCINYTLKKDAETMPFYVAFDENGNRKHYGYISCQQARAKGVFSQ</sequence>
<dbReference type="AlphaFoldDB" id="A0A085GFD3"/>
<dbReference type="EMBL" id="JMPI01000023">
    <property type="protein sequence ID" value="KFC82428.1"/>
    <property type="molecule type" value="Genomic_DNA"/>
</dbReference>
<dbReference type="OrthoDB" id="6624933at2"/>